<keyword evidence="2 5" id="KW-0479">Metal-binding</keyword>
<dbReference type="PROSITE" id="PS01053">
    <property type="entry name" value="ARGINASE_1"/>
    <property type="match status" value="1"/>
</dbReference>
<dbReference type="STRING" id="225164.V4AD72"/>
<comment type="similarity">
    <text evidence="1">Belongs to the arginase family. Agmatinase subfamily.</text>
</comment>
<dbReference type="InterPro" id="IPR020855">
    <property type="entry name" value="Ureohydrolase_Mn_BS"/>
</dbReference>
<evidence type="ECO:0000256" key="3">
    <source>
        <dbReference type="ARBA" id="ARBA00022801"/>
    </source>
</evidence>
<gene>
    <name evidence="7" type="ORF">LOTGIDRAFT_105703</name>
</gene>
<feature type="binding site" evidence="5">
    <location>
        <position position="150"/>
    </location>
    <ligand>
        <name>Mn(2+)</name>
        <dbReference type="ChEBI" id="CHEBI:29035"/>
        <label>1</label>
    </ligand>
</feature>
<organism evidence="7 8">
    <name type="scientific">Lottia gigantea</name>
    <name type="common">Giant owl limpet</name>
    <dbReference type="NCBI Taxonomy" id="225164"/>
    <lineage>
        <taxon>Eukaryota</taxon>
        <taxon>Metazoa</taxon>
        <taxon>Spiralia</taxon>
        <taxon>Lophotrochozoa</taxon>
        <taxon>Mollusca</taxon>
        <taxon>Gastropoda</taxon>
        <taxon>Patellogastropoda</taxon>
        <taxon>Lottioidea</taxon>
        <taxon>Lottiidae</taxon>
        <taxon>Lottia</taxon>
    </lineage>
</organism>
<accession>V4AD72</accession>
<dbReference type="GO" id="GO:0008783">
    <property type="term" value="F:agmatinase activity"/>
    <property type="evidence" value="ECO:0007669"/>
    <property type="project" value="TreeGrafter"/>
</dbReference>
<dbReference type="AlphaFoldDB" id="V4AD72"/>
<dbReference type="Gene3D" id="3.40.800.10">
    <property type="entry name" value="Ureohydrolase domain"/>
    <property type="match status" value="1"/>
</dbReference>
<reference evidence="7 8" key="1">
    <citation type="journal article" date="2013" name="Nature">
        <title>Insights into bilaterian evolution from three spiralian genomes.</title>
        <authorList>
            <person name="Simakov O."/>
            <person name="Marletaz F."/>
            <person name="Cho S.J."/>
            <person name="Edsinger-Gonzales E."/>
            <person name="Havlak P."/>
            <person name="Hellsten U."/>
            <person name="Kuo D.H."/>
            <person name="Larsson T."/>
            <person name="Lv J."/>
            <person name="Arendt D."/>
            <person name="Savage R."/>
            <person name="Osoegawa K."/>
            <person name="de Jong P."/>
            <person name="Grimwood J."/>
            <person name="Chapman J.A."/>
            <person name="Shapiro H."/>
            <person name="Aerts A."/>
            <person name="Otillar R.P."/>
            <person name="Terry A.Y."/>
            <person name="Boore J.L."/>
            <person name="Grigoriev I.V."/>
            <person name="Lindberg D.R."/>
            <person name="Seaver E.C."/>
            <person name="Weisblat D.A."/>
            <person name="Putnam N.H."/>
            <person name="Rokhsar D.S."/>
        </authorList>
    </citation>
    <scope>NUCLEOTIDE SEQUENCE [LARGE SCALE GENOMIC DNA]</scope>
</reference>
<dbReference type="SUPFAM" id="SSF52768">
    <property type="entry name" value="Arginase/deacetylase"/>
    <property type="match status" value="1"/>
</dbReference>
<dbReference type="PANTHER" id="PTHR11358">
    <property type="entry name" value="ARGINASE/AGMATINASE"/>
    <property type="match status" value="1"/>
</dbReference>
<dbReference type="Pfam" id="PF00491">
    <property type="entry name" value="Arginase"/>
    <property type="match status" value="1"/>
</dbReference>
<dbReference type="Proteomes" id="UP000030746">
    <property type="component" value="Unassembled WGS sequence"/>
</dbReference>
<feature type="binding site" evidence="5">
    <location>
        <position position="239"/>
    </location>
    <ligand>
        <name>Mn(2+)</name>
        <dbReference type="ChEBI" id="CHEBI:29035"/>
        <label>1</label>
    </ligand>
</feature>
<dbReference type="GO" id="GO:0046872">
    <property type="term" value="F:metal ion binding"/>
    <property type="evidence" value="ECO:0007669"/>
    <property type="project" value="UniProtKB-KW"/>
</dbReference>
<dbReference type="OrthoDB" id="9992747at2759"/>
<keyword evidence="3 6" id="KW-0378">Hydrolase</keyword>
<sequence length="323" mass="35048">MSKFNRPISANDLARPAGISTMFRLPHQTDAKGLDVCITGACIDSGASNRAGTRHGPRQIRSESSLIREVNPATGAEPYDCLQVADVGDIPLCMYDLPEACKQIKKHVGSLMKDGCKVITMGGDHTISYPLLQAVKEKYGPVGLIHLDAHSDTSDTMFGNKVAHGTPFRRAVEDGCLDCSKVFQIGIRGSGYSLQDCDWAKQQGFNIIRAEECWYKSMAPLMEEIRRTMGDNPVYISFDIDAIDPGFCPGTGTYRISGTPEIGGLTTIQCLEIIRGCRGLNIVGGDMVEVSPGYDTSGNTALTAANFIFEMLCVFPGVKYSQR</sequence>
<dbReference type="PIRSF" id="PIRSF036979">
    <property type="entry name" value="Arginase"/>
    <property type="match status" value="1"/>
</dbReference>
<dbReference type="HOGENOM" id="CLU_039478_0_0_1"/>
<keyword evidence="4 5" id="KW-0464">Manganese</keyword>
<dbReference type="KEGG" id="lgi:LOTGIDRAFT_105703"/>
<comment type="cofactor">
    <cofactor evidence="5">
        <name>Mn(2+)</name>
        <dbReference type="ChEBI" id="CHEBI:29035"/>
    </cofactor>
    <text evidence="5">Binds 2 manganese ions per subunit.</text>
</comment>
<dbReference type="RefSeq" id="XP_009057980.1">
    <property type="nucleotide sequence ID" value="XM_009059732.1"/>
</dbReference>
<dbReference type="NCBIfam" id="TIGR01230">
    <property type="entry name" value="agmatinase"/>
    <property type="match status" value="1"/>
</dbReference>
<dbReference type="FunFam" id="3.40.800.10:FF:000002">
    <property type="entry name" value="Agmatinase"/>
    <property type="match status" value="1"/>
</dbReference>
<dbReference type="CTD" id="20230022"/>
<evidence type="ECO:0008006" key="9">
    <source>
        <dbReference type="Google" id="ProtNLM"/>
    </source>
</evidence>
<evidence type="ECO:0000256" key="4">
    <source>
        <dbReference type="ARBA" id="ARBA00023211"/>
    </source>
</evidence>
<feature type="binding site" evidence="5">
    <location>
        <position position="241"/>
    </location>
    <ligand>
        <name>Mn(2+)</name>
        <dbReference type="ChEBI" id="CHEBI:29035"/>
        <label>1</label>
    </ligand>
</feature>
<evidence type="ECO:0000313" key="8">
    <source>
        <dbReference type="Proteomes" id="UP000030746"/>
    </source>
</evidence>
<name>V4AD72_LOTGI</name>
<dbReference type="OMA" id="YELTTIM"/>
<feature type="binding site" evidence="5">
    <location>
        <position position="152"/>
    </location>
    <ligand>
        <name>Mn(2+)</name>
        <dbReference type="ChEBI" id="CHEBI:29035"/>
        <label>1</label>
    </ligand>
</feature>
<dbReference type="GeneID" id="20230022"/>
<evidence type="ECO:0000313" key="7">
    <source>
        <dbReference type="EMBL" id="ESO91281.1"/>
    </source>
</evidence>
<feature type="binding site" evidence="5">
    <location>
        <position position="125"/>
    </location>
    <ligand>
        <name>Mn(2+)</name>
        <dbReference type="ChEBI" id="CHEBI:29035"/>
        <label>1</label>
    </ligand>
</feature>
<evidence type="ECO:0000256" key="5">
    <source>
        <dbReference type="PIRSR" id="PIRSR036979-1"/>
    </source>
</evidence>
<keyword evidence="8" id="KW-1185">Reference proteome</keyword>
<evidence type="ECO:0000256" key="2">
    <source>
        <dbReference type="ARBA" id="ARBA00022723"/>
    </source>
</evidence>
<evidence type="ECO:0000256" key="6">
    <source>
        <dbReference type="RuleBase" id="RU003684"/>
    </source>
</evidence>
<dbReference type="GO" id="GO:0047971">
    <property type="term" value="F:guanidinobutyrase activity"/>
    <property type="evidence" value="ECO:0007669"/>
    <property type="project" value="UniProtKB-ARBA"/>
</dbReference>
<dbReference type="InterPro" id="IPR005925">
    <property type="entry name" value="Agmatinase-rel"/>
</dbReference>
<dbReference type="CDD" id="cd11592">
    <property type="entry name" value="Agmatinase_PAH"/>
    <property type="match status" value="1"/>
</dbReference>
<dbReference type="EMBL" id="KB202283">
    <property type="protein sequence ID" value="ESO91281.1"/>
    <property type="molecule type" value="Genomic_DNA"/>
</dbReference>
<dbReference type="PROSITE" id="PS51409">
    <property type="entry name" value="ARGINASE_2"/>
    <property type="match status" value="1"/>
</dbReference>
<protein>
    <recommendedName>
        <fullName evidence="9">Agmatinase</fullName>
    </recommendedName>
</protein>
<feature type="binding site" evidence="5">
    <location>
        <position position="148"/>
    </location>
    <ligand>
        <name>Mn(2+)</name>
        <dbReference type="ChEBI" id="CHEBI:29035"/>
        <label>1</label>
    </ligand>
</feature>
<dbReference type="InterPro" id="IPR006035">
    <property type="entry name" value="Ureohydrolase"/>
</dbReference>
<evidence type="ECO:0000256" key="1">
    <source>
        <dbReference type="ARBA" id="ARBA00009227"/>
    </source>
</evidence>
<dbReference type="InterPro" id="IPR023696">
    <property type="entry name" value="Ureohydrolase_dom_sf"/>
</dbReference>
<proteinExistence type="inferred from homology"/>
<dbReference type="GO" id="GO:0033389">
    <property type="term" value="P:putrescine biosynthetic process from arginine, via agmatine"/>
    <property type="evidence" value="ECO:0007669"/>
    <property type="project" value="TreeGrafter"/>
</dbReference>
<dbReference type="PANTHER" id="PTHR11358:SF26">
    <property type="entry name" value="GUANIDINO ACID HYDROLASE, MITOCHONDRIAL"/>
    <property type="match status" value="1"/>
</dbReference>